<dbReference type="EMBL" id="CM047591">
    <property type="protein sequence ID" value="KAI9918901.1"/>
    <property type="molecule type" value="Genomic_DNA"/>
</dbReference>
<dbReference type="Proteomes" id="UP001163321">
    <property type="component" value="Chromosome 12"/>
</dbReference>
<reference evidence="1 2" key="1">
    <citation type="journal article" date="2022" name="bioRxiv">
        <title>The genome of the oomycete Peronosclerospora sorghi, a cosmopolitan pathogen of maize and sorghum, is inflated with dispersed pseudogenes.</title>
        <authorList>
            <person name="Fletcher K."/>
            <person name="Martin F."/>
            <person name="Isakeit T."/>
            <person name="Cavanaugh K."/>
            <person name="Magill C."/>
            <person name="Michelmore R."/>
        </authorList>
    </citation>
    <scope>NUCLEOTIDE SEQUENCE [LARGE SCALE GENOMIC DNA]</scope>
    <source>
        <strain evidence="1">P6</strain>
    </source>
</reference>
<gene>
    <name evidence="1" type="ORF">PsorP6_011357</name>
</gene>
<organism evidence="1 2">
    <name type="scientific">Peronosclerospora sorghi</name>
    <dbReference type="NCBI Taxonomy" id="230839"/>
    <lineage>
        <taxon>Eukaryota</taxon>
        <taxon>Sar</taxon>
        <taxon>Stramenopiles</taxon>
        <taxon>Oomycota</taxon>
        <taxon>Peronosporomycetes</taxon>
        <taxon>Peronosporales</taxon>
        <taxon>Peronosporaceae</taxon>
        <taxon>Peronosclerospora</taxon>
    </lineage>
</organism>
<sequence>MKNLLDNDEARELHTMYLNHLIVLKRGDPRKYGEYEGASRLPHSIELNDGDKDDGDEIVAEGDEEAPAIGQDTFDTLDELQACAAQYRARADSHCYAQAPCSKTPTTERALAWMQSTGAESHRFDKLDRQGVLIW</sequence>
<accession>A0ACC0WLJ1</accession>
<comment type="caution">
    <text evidence="1">The sequence shown here is derived from an EMBL/GenBank/DDBJ whole genome shotgun (WGS) entry which is preliminary data.</text>
</comment>
<name>A0ACC0WLJ1_9STRA</name>
<evidence type="ECO:0000313" key="2">
    <source>
        <dbReference type="Proteomes" id="UP001163321"/>
    </source>
</evidence>
<keyword evidence="2" id="KW-1185">Reference proteome</keyword>
<evidence type="ECO:0000313" key="1">
    <source>
        <dbReference type="EMBL" id="KAI9918901.1"/>
    </source>
</evidence>
<protein>
    <submittedName>
        <fullName evidence="1">Uncharacterized protein</fullName>
    </submittedName>
</protein>
<proteinExistence type="predicted"/>